<dbReference type="InterPro" id="IPR046346">
    <property type="entry name" value="Aminoacid_DH-like_N_sf"/>
</dbReference>
<comment type="caution">
    <text evidence="2">The sequence shown here is derived from an EMBL/GenBank/DDBJ whole genome shotgun (WGS) entry which is preliminary data.</text>
</comment>
<dbReference type="PANTHER" id="PTHR48099:SF5">
    <property type="entry name" value="C-1-TETRAHYDROFOLATE SYNTHASE, CYTOPLASMIC"/>
    <property type="match status" value="1"/>
</dbReference>
<dbReference type="EMBL" id="PFHR01000097">
    <property type="protein sequence ID" value="PIW97033.1"/>
    <property type="molecule type" value="Genomic_DNA"/>
</dbReference>
<dbReference type="AlphaFoldDB" id="A0A2M7INX1"/>
<feature type="domain" description="Tetrahydrofolate dehydrogenase/cyclohydrolase catalytic" evidence="1">
    <location>
        <begin position="3"/>
        <end position="112"/>
    </location>
</feature>
<name>A0A2M7INX1_9BACT</name>
<evidence type="ECO:0000313" key="3">
    <source>
        <dbReference type="Proteomes" id="UP000230837"/>
    </source>
</evidence>
<dbReference type="Proteomes" id="UP000230837">
    <property type="component" value="Unassembled WGS sequence"/>
</dbReference>
<dbReference type="PANTHER" id="PTHR48099">
    <property type="entry name" value="C-1-TETRAHYDROFOLATE SYNTHASE, CYTOPLASMIC-RELATED"/>
    <property type="match status" value="1"/>
</dbReference>
<proteinExistence type="predicted"/>
<dbReference type="GO" id="GO:0004477">
    <property type="term" value="F:methenyltetrahydrofolate cyclohydrolase activity"/>
    <property type="evidence" value="ECO:0007669"/>
    <property type="project" value="TreeGrafter"/>
</dbReference>
<dbReference type="Gene3D" id="3.40.50.10860">
    <property type="entry name" value="Leucine Dehydrogenase, chain A, domain 1"/>
    <property type="match status" value="1"/>
</dbReference>
<dbReference type="InterPro" id="IPR020630">
    <property type="entry name" value="THF_DH/CycHdrlase_cat_dom"/>
</dbReference>
<accession>A0A2M7INX1</accession>
<dbReference type="Pfam" id="PF00763">
    <property type="entry name" value="THF_DHG_CYH"/>
    <property type="match status" value="1"/>
</dbReference>
<protein>
    <recommendedName>
        <fullName evidence="1">Tetrahydrofolate dehydrogenase/cyclohydrolase catalytic domain-containing protein</fullName>
    </recommendedName>
</protein>
<evidence type="ECO:0000313" key="2">
    <source>
        <dbReference type="EMBL" id="PIW97033.1"/>
    </source>
</evidence>
<dbReference type="GO" id="GO:0004488">
    <property type="term" value="F:methylenetetrahydrofolate dehydrogenase (NADP+) activity"/>
    <property type="evidence" value="ECO:0007669"/>
    <property type="project" value="InterPro"/>
</dbReference>
<reference evidence="3" key="1">
    <citation type="submission" date="2017-09" db="EMBL/GenBank/DDBJ databases">
        <title>Depth-based differentiation of microbial function through sediment-hosted aquifers and enrichment of novel symbionts in the deep terrestrial subsurface.</title>
        <authorList>
            <person name="Probst A.J."/>
            <person name="Ladd B."/>
            <person name="Jarett J.K."/>
            <person name="Geller-Mcgrath D.E."/>
            <person name="Sieber C.M.K."/>
            <person name="Emerson J.B."/>
            <person name="Anantharaman K."/>
            <person name="Thomas B.C."/>
            <person name="Malmstrom R."/>
            <person name="Stieglmeier M."/>
            <person name="Klingl A."/>
            <person name="Woyke T."/>
            <person name="Ryan C.M."/>
            <person name="Banfield J.F."/>
        </authorList>
    </citation>
    <scope>NUCLEOTIDE SEQUENCE [LARGE SCALE GENOMIC DNA]</scope>
</reference>
<dbReference type="GO" id="GO:0005829">
    <property type="term" value="C:cytosol"/>
    <property type="evidence" value="ECO:0007669"/>
    <property type="project" value="TreeGrafter"/>
</dbReference>
<gene>
    <name evidence="2" type="ORF">COZ82_01770</name>
</gene>
<dbReference type="Gene3D" id="3.40.50.720">
    <property type="entry name" value="NAD(P)-binding Rossmann-like Domain"/>
    <property type="match status" value="1"/>
</dbReference>
<dbReference type="GO" id="GO:0035999">
    <property type="term" value="P:tetrahydrofolate interconversion"/>
    <property type="evidence" value="ECO:0007669"/>
    <property type="project" value="TreeGrafter"/>
</dbReference>
<sequence>MIIDGRKIALEILDEVSLMVKELPLPPRLTVFSCAPNFETKKFLAIKQKKATLVGIEITVIEFDEDTKLPDMISELTMADKTSDGIVVQLPFPPTIKIQTLLEKISPLKDVDVLFYDGANVEILPPVVGAIEVIAKNYQIDFFNKQVVVVGNGRLVGVPAFLYAKHKG</sequence>
<evidence type="ECO:0000259" key="1">
    <source>
        <dbReference type="Pfam" id="PF00763"/>
    </source>
</evidence>
<organism evidence="2 3">
    <name type="scientific">Candidatus Kaiserbacteria bacterium CG_4_8_14_3_um_filter_38_9</name>
    <dbReference type="NCBI Taxonomy" id="1974599"/>
    <lineage>
        <taxon>Bacteria</taxon>
        <taxon>Candidatus Kaiseribacteriota</taxon>
    </lineage>
</organism>
<feature type="non-terminal residue" evidence="2">
    <location>
        <position position="168"/>
    </location>
</feature>
<dbReference type="SUPFAM" id="SSF53223">
    <property type="entry name" value="Aminoacid dehydrogenase-like, N-terminal domain"/>
    <property type="match status" value="1"/>
</dbReference>